<keyword evidence="2" id="KW-0732">Signal</keyword>
<dbReference type="PROSITE" id="PS51257">
    <property type="entry name" value="PROKAR_LIPOPROTEIN"/>
    <property type="match status" value="1"/>
</dbReference>
<evidence type="ECO:0000256" key="1">
    <source>
        <dbReference type="SAM" id="MobiDB-lite"/>
    </source>
</evidence>
<reference evidence="3 4" key="1">
    <citation type="submission" date="2024-09" db="EMBL/GenBank/DDBJ databases">
        <authorList>
            <person name="Sun Q."/>
            <person name="Mori K."/>
        </authorList>
    </citation>
    <scope>NUCLEOTIDE SEQUENCE [LARGE SCALE GENOMIC DNA]</scope>
    <source>
        <strain evidence="3 4">CCM 7415</strain>
    </source>
</reference>
<sequence length="60" mass="6290">MMRLTAAAMTILMALAVLGGCASRDDTEFVFESPTVNDQGTSSGQRACMPDPDGPSSCNY</sequence>
<protein>
    <recommendedName>
        <fullName evidence="5">Lipoprotein</fullName>
    </recommendedName>
</protein>
<accession>A0ABV6G701</accession>
<gene>
    <name evidence="3" type="ORF">ACFFHW_15880</name>
</gene>
<feature type="chain" id="PRO_5047499046" description="Lipoprotein" evidence="2">
    <location>
        <begin position="20"/>
        <end position="60"/>
    </location>
</feature>
<dbReference type="Proteomes" id="UP001589814">
    <property type="component" value="Unassembled WGS sequence"/>
</dbReference>
<proteinExistence type="predicted"/>
<evidence type="ECO:0000256" key="2">
    <source>
        <dbReference type="SAM" id="SignalP"/>
    </source>
</evidence>
<evidence type="ECO:0000313" key="4">
    <source>
        <dbReference type="Proteomes" id="UP001589814"/>
    </source>
</evidence>
<keyword evidence="4" id="KW-1185">Reference proteome</keyword>
<dbReference type="EMBL" id="JBHLVX010000058">
    <property type="protein sequence ID" value="MFC0269449.1"/>
    <property type="molecule type" value="Genomic_DNA"/>
</dbReference>
<feature type="region of interest" description="Disordered" evidence="1">
    <location>
        <begin position="34"/>
        <end position="60"/>
    </location>
</feature>
<organism evidence="3 4">
    <name type="scientific">Kushneria aurantia</name>
    <dbReference type="NCBI Taxonomy" id="504092"/>
    <lineage>
        <taxon>Bacteria</taxon>
        <taxon>Pseudomonadati</taxon>
        <taxon>Pseudomonadota</taxon>
        <taxon>Gammaproteobacteria</taxon>
        <taxon>Oceanospirillales</taxon>
        <taxon>Halomonadaceae</taxon>
        <taxon>Kushneria</taxon>
    </lineage>
</organism>
<dbReference type="RefSeq" id="WP_019951689.1">
    <property type="nucleotide sequence ID" value="NZ_JBHLVX010000058.1"/>
</dbReference>
<comment type="caution">
    <text evidence="3">The sequence shown here is derived from an EMBL/GenBank/DDBJ whole genome shotgun (WGS) entry which is preliminary data.</text>
</comment>
<feature type="compositionally biased region" description="Polar residues" evidence="1">
    <location>
        <begin position="34"/>
        <end position="45"/>
    </location>
</feature>
<evidence type="ECO:0008006" key="5">
    <source>
        <dbReference type="Google" id="ProtNLM"/>
    </source>
</evidence>
<name>A0ABV6G701_9GAMM</name>
<evidence type="ECO:0000313" key="3">
    <source>
        <dbReference type="EMBL" id="MFC0269449.1"/>
    </source>
</evidence>
<feature type="signal peptide" evidence="2">
    <location>
        <begin position="1"/>
        <end position="19"/>
    </location>
</feature>